<accession>I4EGK4</accession>
<name>I4EGK4_9BACT</name>
<gene>
    <name evidence="1" type="ORF">NITHO_2750002</name>
</gene>
<organism evidence="1 2">
    <name type="scientific">Nitrolancea hollandica Lb</name>
    <dbReference type="NCBI Taxonomy" id="1129897"/>
    <lineage>
        <taxon>Bacteria</taxon>
        <taxon>Pseudomonadati</taxon>
        <taxon>Thermomicrobiota</taxon>
        <taxon>Thermomicrobia</taxon>
        <taxon>Sphaerobacterales</taxon>
        <taxon>Sphaerobacterineae</taxon>
        <taxon>Sphaerobacteraceae</taxon>
        <taxon>Nitrolancea</taxon>
    </lineage>
</organism>
<comment type="caution">
    <text evidence="1">The sequence shown here is derived from an EMBL/GenBank/DDBJ whole genome shotgun (WGS) entry which is preliminary data.</text>
</comment>
<sequence length="103" mass="10413">MTAYSAATPGFGTTTWRARSPPISRYPVLGAALGDPEAVGEGLPAADGLPAGLGVAGAGDGDADGAVAVPAVQALKIKRQAEKIKPQIRYRCMKNPSHSPAMA</sequence>
<reference evidence="1 2" key="1">
    <citation type="journal article" date="2012" name="ISME J.">
        <title>Nitrification expanded: discovery, physiology and genomics of a nitrite-oxidizing bacterium from the phylum Chloroflexi.</title>
        <authorList>
            <person name="Sorokin D.Y."/>
            <person name="Lucker S."/>
            <person name="Vejmelkova D."/>
            <person name="Kostrikina N.A."/>
            <person name="Kleerebezem R."/>
            <person name="Rijpstra W.I."/>
            <person name="Damste J.S."/>
            <person name="Le Paslier D."/>
            <person name="Muyzer G."/>
            <person name="Wagner M."/>
            <person name="van Loosdrecht M.C."/>
            <person name="Daims H."/>
        </authorList>
    </citation>
    <scope>NUCLEOTIDE SEQUENCE [LARGE SCALE GENOMIC DNA]</scope>
    <source>
        <strain evidence="2">none</strain>
    </source>
</reference>
<dbReference type="Proteomes" id="UP000004221">
    <property type="component" value="Unassembled WGS sequence"/>
</dbReference>
<protein>
    <submittedName>
        <fullName evidence="1">Uncharacterized protein</fullName>
    </submittedName>
</protein>
<proteinExistence type="predicted"/>
<evidence type="ECO:0000313" key="1">
    <source>
        <dbReference type="EMBL" id="CCF83816.1"/>
    </source>
</evidence>
<dbReference type="AlphaFoldDB" id="I4EGK4"/>
<dbReference type="EMBL" id="CAGS01000196">
    <property type="protein sequence ID" value="CCF83816.1"/>
    <property type="molecule type" value="Genomic_DNA"/>
</dbReference>
<keyword evidence="2" id="KW-1185">Reference proteome</keyword>
<evidence type="ECO:0000313" key="2">
    <source>
        <dbReference type="Proteomes" id="UP000004221"/>
    </source>
</evidence>